<dbReference type="EMBL" id="JAPFFF010000007">
    <property type="protein sequence ID" value="KAK8886411.1"/>
    <property type="molecule type" value="Genomic_DNA"/>
</dbReference>
<dbReference type="Proteomes" id="UP001470230">
    <property type="component" value="Unassembled WGS sequence"/>
</dbReference>
<proteinExistence type="predicted"/>
<organism evidence="1 2">
    <name type="scientific">Tritrichomonas musculus</name>
    <dbReference type="NCBI Taxonomy" id="1915356"/>
    <lineage>
        <taxon>Eukaryota</taxon>
        <taxon>Metamonada</taxon>
        <taxon>Parabasalia</taxon>
        <taxon>Tritrichomonadida</taxon>
        <taxon>Tritrichomonadidae</taxon>
        <taxon>Tritrichomonas</taxon>
    </lineage>
</organism>
<protein>
    <submittedName>
        <fullName evidence="1">Uncharacterized protein</fullName>
    </submittedName>
</protein>
<accession>A0ABR2K675</accession>
<gene>
    <name evidence="1" type="ORF">M9Y10_041874</name>
</gene>
<keyword evidence="2" id="KW-1185">Reference proteome</keyword>
<sequence length="154" mass="17175">MTDLPNGFAFAFNTIMNCHCLSFFLTDNYNNKPCFDKVVDRCNIFGSDNALTEAIYLESADTFCLTIDECVIMSNDKGIISYKGENIKLVLQSCILSQEINDDMSGCMNSSIPGHTILLFFGYNILTQYFVSEAGIDESNLITGHTILLFLDTI</sequence>
<reference evidence="1 2" key="1">
    <citation type="submission" date="2024-04" db="EMBL/GenBank/DDBJ databases">
        <title>Tritrichomonas musculus Genome.</title>
        <authorList>
            <person name="Alves-Ferreira E."/>
            <person name="Grigg M."/>
            <person name="Lorenzi H."/>
            <person name="Galac M."/>
        </authorList>
    </citation>
    <scope>NUCLEOTIDE SEQUENCE [LARGE SCALE GENOMIC DNA]</scope>
    <source>
        <strain evidence="1 2">EAF2021</strain>
    </source>
</reference>
<name>A0ABR2K675_9EUKA</name>
<evidence type="ECO:0000313" key="2">
    <source>
        <dbReference type="Proteomes" id="UP001470230"/>
    </source>
</evidence>
<comment type="caution">
    <text evidence="1">The sequence shown here is derived from an EMBL/GenBank/DDBJ whole genome shotgun (WGS) entry which is preliminary data.</text>
</comment>
<evidence type="ECO:0000313" key="1">
    <source>
        <dbReference type="EMBL" id="KAK8886411.1"/>
    </source>
</evidence>